<protein>
    <submittedName>
        <fullName evidence="3">Uncharacterized protein</fullName>
    </submittedName>
</protein>
<dbReference type="EMBL" id="PP542043">
    <property type="protein sequence ID" value="XDO02242.1"/>
    <property type="molecule type" value="Genomic_DNA"/>
</dbReference>
<feature type="coiled-coil region" evidence="1">
    <location>
        <begin position="105"/>
        <end position="153"/>
    </location>
</feature>
<sequence>MSNVPNNSSQNTTLGLLKQILELQTKIGNANYSTELEKLITQVNSEMTKKGNNNKTLPNTNNNTEPEKNKNELSEFLEKHDFEILCIIKELAKGKTKNSPKNYRFAQYKKKVKRKKDKKKEKNKNYHFWYKKYKNIEELKKKLQCNKKKTLSNRVKNSMNRTKKSMNYLMSPLRRRFGTKKARASQAVEVELLPSNNQVSTNATVPVSSNVVDVEVLPSSNESGAVTNVPVAVAVAEPSNIVEAEVVSSPLTGKNY</sequence>
<evidence type="ECO:0000256" key="1">
    <source>
        <dbReference type="SAM" id="Coils"/>
    </source>
</evidence>
<keyword evidence="1" id="KW-0175">Coiled coil</keyword>
<evidence type="ECO:0000256" key="2">
    <source>
        <dbReference type="SAM" id="MobiDB-lite"/>
    </source>
</evidence>
<evidence type="ECO:0000313" key="3">
    <source>
        <dbReference type="EMBL" id="XDO02242.1"/>
    </source>
</evidence>
<feature type="region of interest" description="Disordered" evidence="2">
    <location>
        <begin position="47"/>
        <end position="70"/>
    </location>
</feature>
<gene>
    <name evidence="3" type="ORF">FloV-SA2_00424</name>
</gene>
<proteinExistence type="predicted"/>
<accession>A0AB39J8X8</accession>
<organism evidence="3">
    <name type="scientific">Florenciella sp. virus SA2</name>
    <dbReference type="NCBI Taxonomy" id="3240092"/>
    <lineage>
        <taxon>Viruses</taxon>
    </lineage>
</organism>
<name>A0AB39J8X8_9VIRU</name>
<feature type="compositionally biased region" description="Low complexity" evidence="2">
    <location>
        <begin position="53"/>
        <end position="64"/>
    </location>
</feature>
<reference evidence="3" key="1">
    <citation type="submission" date="2024-03" db="EMBL/GenBank/DDBJ databases">
        <title>Eukaryotic viruses encode the ribosomal protein eL40.</title>
        <authorList>
            <person name="Thomy J."/>
            <person name="Schvarcz C.R."/>
            <person name="McBeain K.A."/>
            <person name="Edwards K.F."/>
            <person name="Steward G.F."/>
        </authorList>
    </citation>
    <scope>NUCLEOTIDE SEQUENCE</scope>
    <source>
        <strain evidence="3">FloV-SA2</strain>
    </source>
</reference>